<evidence type="ECO:0000313" key="9">
    <source>
        <dbReference type="Proteomes" id="UP000006898"/>
    </source>
</evidence>
<keyword evidence="4" id="KW-0255">Endonuclease</keyword>
<accession>D5MHZ2</accession>
<reference evidence="8 9" key="1">
    <citation type="journal article" date="2010" name="Nature">
        <title>Nitrite-driven anaerobic methane oxidation by oxygenic bacteria.</title>
        <authorList>
            <person name="Ettwig K.F."/>
            <person name="Butler M.K."/>
            <person name="Le Paslier D."/>
            <person name="Pelletier E."/>
            <person name="Mangenot S."/>
            <person name="Kuypers M.M.M."/>
            <person name="Schreiber F."/>
            <person name="Dutilh B.E."/>
            <person name="Zedelius J."/>
            <person name="de Beer D."/>
            <person name="Gloerich J."/>
            <person name="Wessels H.J.C.T."/>
            <person name="van Allen T."/>
            <person name="Luesken F."/>
            <person name="Wu M."/>
            <person name="van de Pas-Schoonen K.T."/>
            <person name="Op den Camp H.J.M."/>
            <person name="Janssen-Megens E.M."/>
            <person name="Francoijs K-J."/>
            <person name="Stunnenberg H."/>
            <person name="Weissenbach J."/>
            <person name="Jetten M.S.M."/>
            <person name="Strous M."/>
        </authorList>
    </citation>
    <scope>NUCLEOTIDE SEQUENCE [LARGE SCALE GENOMIC DNA]</scope>
</reference>
<evidence type="ECO:0000256" key="6">
    <source>
        <dbReference type="ARBA" id="ARBA00022884"/>
    </source>
</evidence>
<dbReference type="Gene3D" id="3.30.920.30">
    <property type="entry name" value="Hypothetical protein"/>
    <property type="match status" value="1"/>
</dbReference>
<dbReference type="PANTHER" id="PTHR34873:SF3">
    <property type="entry name" value="ADDICTION MODULE TOXIN, HICA FAMILY"/>
    <property type="match status" value="1"/>
</dbReference>
<dbReference type="KEGG" id="mox:DAMO_2233"/>
<dbReference type="Pfam" id="PF07927">
    <property type="entry name" value="HicA_toxin"/>
    <property type="match status" value="1"/>
</dbReference>
<proteinExistence type="inferred from homology"/>
<dbReference type="SUPFAM" id="SSF54786">
    <property type="entry name" value="YcfA/nrd intein domain"/>
    <property type="match status" value="1"/>
</dbReference>
<dbReference type="STRING" id="671143.DAMO_2233"/>
<dbReference type="InterPro" id="IPR038570">
    <property type="entry name" value="HicA_sf"/>
</dbReference>
<organism evidence="8 9">
    <name type="scientific">Methylomirabilis oxygeniifera</name>
    <dbReference type="NCBI Taxonomy" id="671143"/>
    <lineage>
        <taxon>Bacteria</taxon>
        <taxon>Candidatus Methylomirabilota</taxon>
        <taxon>Candidatus Methylomirabilia</taxon>
        <taxon>Candidatus Methylomirabilales</taxon>
        <taxon>Candidatus Methylomirabilaceae</taxon>
        <taxon>Candidatus Methylomirabilis</taxon>
    </lineage>
</organism>
<keyword evidence="2" id="KW-1277">Toxin-antitoxin system</keyword>
<keyword evidence="3" id="KW-0540">Nuclease</keyword>
<dbReference type="eggNOG" id="COG1724">
    <property type="taxonomic scope" value="Bacteria"/>
</dbReference>
<comment type="similarity">
    <text evidence="1">Belongs to the HicA mRNA interferase family.</text>
</comment>
<dbReference type="HOGENOM" id="CLU_2033822_0_0_0"/>
<evidence type="ECO:0000313" key="8">
    <source>
        <dbReference type="EMBL" id="CBE69283.1"/>
    </source>
</evidence>
<evidence type="ECO:0008006" key="10">
    <source>
        <dbReference type="Google" id="ProtNLM"/>
    </source>
</evidence>
<evidence type="ECO:0000256" key="3">
    <source>
        <dbReference type="ARBA" id="ARBA00022722"/>
    </source>
</evidence>
<dbReference type="GO" id="GO:0016787">
    <property type="term" value="F:hydrolase activity"/>
    <property type="evidence" value="ECO:0007669"/>
    <property type="project" value="UniProtKB-KW"/>
</dbReference>
<protein>
    <recommendedName>
        <fullName evidence="10">YcfA family protein</fullName>
    </recommendedName>
</protein>
<keyword evidence="7" id="KW-0346">Stress response</keyword>
<evidence type="ECO:0000256" key="5">
    <source>
        <dbReference type="ARBA" id="ARBA00022801"/>
    </source>
</evidence>
<dbReference type="GO" id="GO:0003729">
    <property type="term" value="F:mRNA binding"/>
    <property type="evidence" value="ECO:0007669"/>
    <property type="project" value="InterPro"/>
</dbReference>
<dbReference type="Proteomes" id="UP000006898">
    <property type="component" value="Chromosome"/>
</dbReference>
<sequence length="121" mass="14008">MVRTRKGGLVTKIISVDETVQREEVKASPRSLENRRLRARVGLPARRIGRKVVLNLRPREVIRRLEAAGFRLRRQTGSHARYVHPDNRKVTVPIHSRDIAVPTLRSILRQAHLSPEEWETL</sequence>
<dbReference type="PANTHER" id="PTHR34873">
    <property type="entry name" value="SSR1766 PROTEIN"/>
    <property type="match status" value="1"/>
</dbReference>
<dbReference type="InterPro" id="IPR012933">
    <property type="entry name" value="HicA_mRNA_interferase"/>
</dbReference>
<dbReference type="EMBL" id="FP565575">
    <property type="protein sequence ID" value="CBE69283.1"/>
    <property type="molecule type" value="Genomic_DNA"/>
</dbReference>
<evidence type="ECO:0000256" key="4">
    <source>
        <dbReference type="ARBA" id="ARBA00022759"/>
    </source>
</evidence>
<evidence type="ECO:0000256" key="7">
    <source>
        <dbReference type="ARBA" id="ARBA00023016"/>
    </source>
</evidence>
<keyword evidence="5" id="KW-0378">Hydrolase</keyword>
<dbReference type="AlphaFoldDB" id="D5MHZ2"/>
<keyword evidence="6" id="KW-0694">RNA-binding</keyword>
<dbReference type="GO" id="GO:0004519">
    <property type="term" value="F:endonuclease activity"/>
    <property type="evidence" value="ECO:0007669"/>
    <property type="project" value="UniProtKB-KW"/>
</dbReference>
<name>D5MHZ2_METO1</name>
<gene>
    <name evidence="8" type="ORF">DAMO_2233</name>
</gene>
<evidence type="ECO:0000256" key="2">
    <source>
        <dbReference type="ARBA" id="ARBA00022649"/>
    </source>
</evidence>
<evidence type="ECO:0000256" key="1">
    <source>
        <dbReference type="ARBA" id="ARBA00006620"/>
    </source>
</evidence>